<feature type="domain" description="Fe/B12 periplasmic-binding" evidence="1">
    <location>
        <begin position="1"/>
        <end position="280"/>
    </location>
</feature>
<evidence type="ECO:0000259" key="1">
    <source>
        <dbReference type="PROSITE" id="PS50983"/>
    </source>
</evidence>
<dbReference type="InterPro" id="IPR050902">
    <property type="entry name" value="ABC_Transporter_SBP"/>
</dbReference>
<dbReference type="SUPFAM" id="SSF53807">
    <property type="entry name" value="Helical backbone' metal receptor"/>
    <property type="match status" value="1"/>
</dbReference>
<dbReference type="PANTHER" id="PTHR30535:SF34">
    <property type="entry name" value="MOLYBDATE-BINDING PROTEIN MOLA"/>
    <property type="match status" value="1"/>
</dbReference>
<keyword evidence="3" id="KW-1185">Reference proteome</keyword>
<evidence type="ECO:0000313" key="3">
    <source>
        <dbReference type="Proteomes" id="UP001429580"/>
    </source>
</evidence>
<dbReference type="InterPro" id="IPR002491">
    <property type="entry name" value="ABC_transptr_periplasmic_BD"/>
</dbReference>
<name>A0ABX0UX39_9HYPH</name>
<dbReference type="Gene3D" id="3.40.50.1980">
    <property type="entry name" value="Nitrogenase molybdenum iron protein domain"/>
    <property type="match status" value="2"/>
</dbReference>
<accession>A0ABX0UX39</accession>
<dbReference type="Proteomes" id="UP001429580">
    <property type="component" value="Unassembled WGS sequence"/>
</dbReference>
<organism evidence="2 3">
    <name type="scientific">Pseudochelatococcus lubricantis</name>
    <dbReference type="NCBI Taxonomy" id="1538102"/>
    <lineage>
        <taxon>Bacteria</taxon>
        <taxon>Pseudomonadati</taxon>
        <taxon>Pseudomonadota</taxon>
        <taxon>Alphaproteobacteria</taxon>
        <taxon>Hyphomicrobiales</taxon>
        <taxon>Chelatococcaceae</taxon>
        <taxon>Pseudochelatococcus</taxon>
    </lineage>
</organism>
<dbReference type="PROSITE" id="PS50983">
    <property type="entry name" value="FE_B12_PBP"/>
    <property type="match status" value="1"/>
</dbReference>
<comment type="caution">
    <text evidence="2">The sequence shown here is derived from an EMBL/GenBank/DDBJ whole genome shotgun (WGS) entry which is preliminary data.</text>
</comment>
<sequence length="316" mass="33792">MADDPVSLVAAWPHDVHRLGDAAYGAYRERFPAIADKPRIAGSADSLSVEQVIDVAPDVAIFRDGLGPNPEQIRQIEAAGIPVVFIDFFSQPLENLEKSLLILGRLIGAEERAQAFIDFRDAHLKRITGRIAQTPALRRPRVFLEVHAGLTECCNSPGRGNVGNYVELAGGHNIGADVLPGASGKLGIEYIISAEPEIYIATGGPHTAKAGGFVIGPEFSPAEARASLARMAARPGIASLAPVERGEVHGLAHQLLNSPLDILVAERLANWIHPELFADVDPDKTIEELNTRFLAVPLAGPNWIDLRQQAGGASSE</sequence>
<protein>
    <submittedName>
        <fullName evidence="2">Iron complex transport system substrate-binding protein</fullName>
    </submittedName>
</protein>
<gene>
    <name evidence="2" type="ORF">FHS82_000228</name>
</gene>
<dbReference type="EMBL" id="JAASQI010000001">
    <property type="protein sequence ID" value="NIJ56415.1"/>
    <property type="molecule type" value="Genomic_DNA"/>
</dbReference>
<dbReference type="PANTHER" id="PTHR30535">
    <property type="entry name" value="VITAMIN B12-BINDING PROTEIN"/>
    <property type="match status" value="1"/>
</dbReference>
<reference evidence="2 3" key="1">
    <citation type="submission" date="2020-03" db="EMBL/GenBank/DDBJ databases">
        <title>Genomic Encyclopedia of Type Strains, Phase IV (KMG-IV): sequencing the most valuable type-strain genomes for metagenomic binning, comparative biology and taxonomic classification.</title>
        <authorList>
            <person name="Goeker M."/>
        </authorList>
    </citation>
    <scope>NUCLEOTIDE SEQUENCE [LARGE SCALE GENOMIC DNA]</scope>
    <source>
        <strain evidence="2 3">DSM 103870</strain>
    </source>
</reference>
<dbReference type="RefSeq" id="WP_246224956.1">
    <property type="nucleotide sequence ID" value="NZ_JAASQI010000001.1"/>
</dbReference>
<dbReference type="Pfam" id="PF01497">
    <property type="entry name" value="Peripla_BP_2"/>
    <property type="match status" value="1"/>
</dbReference>
<evidence type="ECO:0000313" key="2">
    <source>
        <dbReference type="EMBL" id="NIJ56415.1"/>
    </source>
</evidence>
<proteinExistence type="predicted"/>